<evidence type="ECO:0000313" key="9">
    <source>
        <dbReference type="Proteomes" id="UP000315522"/>
    </source>
</evidence>
<feature type="transmembrane region" description="Helical" evidence="7">
    <location>
        <begin position="293"/>
        <end position="316"/>
    </location>
</feature>
<gene>
    <name evidence="8" type="primary">FEN2</name>
    <name evidence="8" type="ORF">LAWI1_G003366</name>
</gene>
<name>A0A559M6F1_9HELO</name>
<keyword evidence="4 7" id="KW-1133">Transmembrane helix</keyword>
<feature type="transmembrane region" description="Helical" evidence="7">
    <location>
        <begin position="223"/>
        <end position="243"/>
    </location>
</feature>
<dbReference type="GO" id="GO:0022857">
    <property type="term" value="F:transmembrane transporter activity"/>
    <property type="evidence" value="ECO:0007669"/>
    <property type="project" value="InterPro"/>
</dbReference>
<evidence type="ECO:0000256" key="3">
    <source>
        <dbReference type="ARBA" id="ARBA00022692"/>
    </source>
</evidence>
<reference evidence="8 9" key="1">
    <citation type="submission" date="2018-05" db="EMBL/GenBank/DDBJ databases">
        <title>Genome sequencing and assembly of the regulated plant pathogen Lachnellula willkommii and related sister species for the development of diagnostic species identification markers.</title>
        <authorList>
            <person name="Giroux E."/>
            <person name="Bilodeau G."/>
        </authorList>
    </citation>
    <scope>NUCLEOTIDE SEQUENCE [LARGE SCALE GENOMIC DNA]</scope>
    <source>
        <strain evidence="8 9">CBS 172.35</strain>
    </source>
</reference>
<organism evidence="8 9">
    <name type="scientific">Lachnellula willkommii</name>
    <dbReference type="NCBI Taxonomy" id="215461"/>
    <lineage>
        <taxon>Eukaryota</taxon>
        <taxon>Fungi</taxon>
        <taxon>Dikarya</taxon>
        <taxon>Ascomycota</taxon>
        <taxon>Pezizomycotina</taxon>
        <taxon>Leotiomycetes</taxon>
        <taxon>Helotiales</taxon>
        <taxon>Lachnaceae</taxon>
        <taxon>Lachnellula</taxon>
    </lineage>
</organism>
<dbReference type="GO" id="GO:0016020">
    <property type="term" value="C:membrane"/>
    <property type="evidence" value="ECO:0007669"/>
    <property type="project" value="UniProtKB-SubCell"/>
</dbReference>
<protein>
    <submittedName>
        <fullName evidence="8">Pantothenate transporter</fullName>
    </submittedName>
</protein>
<feature type="transmembrane region" description="Helical" evidence="7">
    <location>
        <begin position="366"/>
        <end position="387"/>
    </location>
</feature>
<dbReference type="AlphaFoldDB" id="A0A559M6F1"/>
<evidence type="ECO:0000256" key="5">
    <source>
        <dbReference type="ARBA" id="ARBA00023136"/>
    </source>
</evidence>
<dbReference type="Gene3D" id="1.20.1250.20">
    <property type="entry name" value="MFS general substrate transporter like domains"/>
    <property type="match status" value="1"/>
</dbReference>
<dbReference type="InterPro" id="IPR036259">
    <property type="entry name" value="MFS_trans_sf"/>
</dbReference>
<dbReference type="InterPro" id="IPR011701">
    <property type="entry name" value="MFS"/>
</dbReference>
<dbReference type="FunFam" id="1.20.1250.20:FF:000065">
    <property type="entry name" value="Putative MFS pantothenate transporter"/>
    <property type="match status" value="1"/>
</dbReference>
<comment type="subcellular location">
    <subcellularLocation>
        <location evidence="1">Membrane</location>
        <topology evidence="1">Multi-pass membrane protein</topology>
    </subcellularLocation>
</comment>
<evidence type="ECO:0000256" key="7">
    <source>
        <dbReference type="SAM" id="Phobius"/>
    </source>
</evidence>
<keyword evidence="3 7" id="KW-0812">Transmembrane</keyword>
<evidence type="ECO:0000313" key="8">
    <source>
        <dbReference type="EMBL" id="TVY88538.1"/>
    </source>
</evidence>
<keyword evidence="5 7" id="KW-0472">Membrane</keyword>
<dbReference type="PANTHER" id="PTHR43791">
    <property type="entry name" value="PERMEASE-RELATED"/>
    <property type="match status" value="1"/>
</dbReference>
<proteinExistence type="inferred from homology"/>
<dbReference type="SUPFAM" id="SSF103473">
    <property type="entry name" value="MFS general substrate transporter"/>
    <property type="match status" value="1"/>
</dbReference>
<feature type="transmembrane region" description="Helical" evidence="7">
    <location>
        <begin position="462"/>
        <end position="482"/>
    </location>
</feature>
<dbReference type="PANTHER" id="PTHR43791:SF39">
    <property type="entry name" value="TRANSPORTER LIZ1_SEO1, PUTATIVE (AFU_ORTHOLOGUE AFUA_3G00980)-RELATED"/>
    <property type="match status" value="1"/>
</dbReference>
<dbReference type="Pfam" id="PF07690">
    <property type="entry name" value="MFS_1"/>
    <property type="match status" value="1"/>
</dbReference>
<dbReference type="Proteomes" id="UP000315522">
    <property type="component" value="Unassembled WGS sequence"/>
</dbReference>
<keyword evidence="2" id="KW-0813">Transport</keyword>
<feature type="transmembrane region" description="Helical" evidence="7">
    <location>
        <begin position="153"/>
        <end position="178"/>
    </location>
</feature>
<sequence length="522" mass="58406">MSSSKVVENVARAEIDHPKPTTILNGIDVSANVRSWKSYLWDTFDKSPAEKRLLFKVDATLVTFGCLGTFIKFLDRANLNTAFVSGMKEELNLYGNQLNYANTSYSIASIIALVPVNLLLTRTNPRYFIPFLETGWTICTFGQSRMNTPAQLYVLRALLAIFETGHYSAIMFLCGSWYQKGELARRMAIVNMAAQAGPMFSAYLQAAAYTGLNGVNGLSGWRWLFIIDGIISVGIIIPQLFLLPEVPSRLKPNFMFSAQEIELARDRQPKEGRVRQGAFSRAQILRWFTTPEIWILWLIAASQNIGYLPNQSMAFWFKAWNKIKPKSYTVQQINNYTTPIYATTITITTLMAWASDTIFKGRRWPMLILGGAVNFVVCILLATTPVFPANKAFRWFLYYQTGWGEASNCMFWAWTNEILSGDPATRAFAGAGLQVWSQVFAATIPLAVFQTVDQPRVKAGNFTAAGFWIVEIICASALAYILKYKKGKGIELLQVVPVQESQSESIEDLQGKSGAQPHVIAV</sequence>
<evidence type="ECO:0000256" key="4">
    <source>
        <dbReference type="ARBA" id="ARBA00022989"/>
    </source>
</evidence>
<feature type="transmembrane region" description="Helical" evidence="7">
    <location>
        <begin position="100"/>
        <end position="120"/>
    </location>
</feature>
<comment type="similarity">
    <text evidence="6">Belongs to the major facilitator superfamily. Allantoate permease family.</text>
</comment>
<evidence type="ECO:0000256" key="6">
    <source>
        <dbReference type="ARBA" id="ARBA00037968"/>
    </source>
</evidence>
<keyword evidence="9" id="KW-1185">Reference proteome</keyword>
<dbReference type="EMBL" id="QGML01001677">
    <property type="protein sequence ID" value="TVY88538.1"/>
    <property type="molecule type" value="Genomic_DNA"/>
</dbReference>
<evidence type="ECO:0000256" key="2">
    <source>
        <dbReference type="ARBA" id="ARBA00022448"/>
    </source>
</evidence>
<accession>A0A559M6F1</accession>
<evidence type="ECO:0000256" key="1">
    <source>
        <dbReference type="ARBA" id="ARBA00004141"/>
    </source>
</evidence>
<feature type="transmembrane region" description="Helical" evidence="7">
    <location>
        <begin position="336"/>
        <end position="354"/>
    </location>
</feature>
<comment type="caution">
    <text evidence="8">The sequence shown here is derived from an EMBL/GenBank/DDBJ whole genome shotgun (WGS) entry which is preliminary data.</text>
</comment>